<evidence type="ECO:0000256" key="1">
    <source>
        <dbReference type="SAM" id="Phobius"/>
    </source>
</evidence>
<dbReference type="InterPro" id="IPR035287">
    <property type="entry name" value="DUF5362"/>
</dbReference>
<accession>A0ABT2EB47</accession>
<protein>
    <submittedName>
        <fullName evidence="2">DUF5362 domain-containing protein</fullName>
    </submittedName>
</protein>
<feature type="transmembrane region" description="Helical" evidence="1">
    <location>
        <begin position="29"/>
        <end position="58"/>
    </location>
</feature>
<evidence type="ECO:0000313" key="3">
    <source>
        <dbReference type="Proteomes" id="UP001165542"/>
    </source>
</evidence>
<dbReference type="EMBL" id="JAJISC010000002">
    <property type="protein sequence ID" value="MCS2608807.1"/>
    <property type="molecule type" value="Genomic_DNA"/>
</dbReference>
<dbReference type="Pfam" id="PF17319">
    <property type="entry name" value="DUF5362"/>
    <property type="match status" value="1"/>
</dbReference>
<reference evidence="2" key="1">
    <citation type="submission" date="2021-11" db="EMBL/GenBank/DDBJ databases">
        <title>Halomonas sp., isolated from a coastal aquaculture zone in Dongshan Bay.</title>
        <authorList>
            <person name="Lin W."/>
        </authorList>
    </citation>
    <scope>NUCLEOTIDE SEQUENCE</scope>
    <source>
        <strain evidence="2">Yzlin-01</strain>
    </source>
</reference>
<evidence type="ECO:0000313" key="2">
    <source>
        <dbReference type="EMBL" id="MCS2608807.1"/>
    </source>
</evidence>
<keyword evidence="1" id="KW-0812">Transmembrane</keyword>
<organism evidence="2 3">
    <name type="scientific">Halomonas dongshanensis</name>
    <dbReference type="NCBI Taxonomy" id="2890835"/>
    <lineage>
        <taxon>Bacteria</taxon>
        <taxon>Pseudomonadati</taxon>
        <taxon>Pseudomonadota</taxon>
        <taxon>Gammaproteobacteria</taxon>
        <taxon>Oceanospirillales</taxon>
        <taxon>Halomonadaceae</taxon>
        <taxon>Halomonas</taxon>
    </lineage>
</organism>
<keyword evidence="1" id="KW-1133">Transmembrane helix</keyword>
<sequence length="120" mass="13671">MESQQLNESLRGIIEPLYRAKFWIQLNGIMLILAGILIAISIVGILIAWLPIWVGVVLMQAAKSIDKVYHSGDEREMRFALSKIKTYFTIFGVMILLQLLFMVIMMFWGGMGFSAMMSSY</sequence>
<dbReference type="RefSeq" id="WP_259035315.1">
    <property type="nucleotide sequence ID" value="NZ_JAJISC010000002.1"/>
</dbReference>
<keyword evidence="1" id="KW-0472">Membrane</keyword>
<feature type="transmembrane region" description="Helical" evidence="1">
    <location>
        <begin position="87"/>
        <end position="108"/>
    </location>
</feature>
<dbReference type="Proteomes" id="UP001165542">
    <property type="component" value="Unassembled WGS sequence"/>
</dbReference>
<comment type="caution">
    <text evidence="2">The sequence shown here is derived from an EMBL/GenBank/DDBJ whole genome shotgun (WGS) entry which is preliminary data.</text>
</comment>
<keyword evidence="3" id="KW-1185">Reference proteome</keyword>
<gene>
    <name evidence="2" type="ORF">LLY24_05645</name>
</gene>
<name>A0ABT2EB47_9GAMM</name>
<proteinExistence type="predicted"/>